<sequence length="781" mass="89348">MDVGGIMINWIKHIRQSGSKHVTSHGRYLYKLIWLGCISVCIPLILASAVYYQFAMNRAQEQIMNESNSSLSSMKDRAERIFQTIEQESLQLAVDPILSGFFLEPNQDNSWLWHRDFLDKINLVKNSDSFINEIYFYNTMENVVLSNRYGVIEKQSYPYKNDIDTIIASEELSQWAYLPSAQKDGYVTFARRLPNMGDGQAQGILAFEIEKSAISEFLDSDTYLLPMGQNLFVIHHKVIPGSGELGYDQVLSLMKGLGSIDGIKDRSSNTGSFLSKGIDGEQAHFLYTKNIYGRIYVTIVPEKTIAGQLNWIRNVTLLFLFIFITFGVVLTYFNSKWAYNPIGQLMKHSKALRIGQIQNKQNELDYIKECLDFLNMETEKLGGFMASIQPTLREKFLQQLINGEYLRKEPLLRDCEANGITVHATNVVIIVDADNIAREKRFRPDEKGIIAFVISNVMQEIIQTYPSVRGYVIPDRGRGVALLQFRADTEQDEMLRLTEEYAESVCDSLKEHLSMKATAGVGRFYFHIEDVPVSCKEAESALQYRIFNHTKNVLFIEHLENEKKMTAFRYPREFETAIIDALDKGELDLAAEGLAAFSEAIRASQSYRFIYQSYHLLLSTLISSLEKQGATLLDILDHDWFGQLHTRQTSQEIADWFAGSLFPMYIWLTTNYRNESGQSVVQQVCKHIRANCGSDLSLVQCAEQVGLSPSYLSRLFKKEMGVNFLDFVVECKVDEAKRLLTETDQNVSEIALAVGYSERNLNRIFQRFIKMSPSSFRTRQR</sequence>
<dbReference type="Pfam" id="PF17853">
    <property type="entry name" value="GGDEF_2"/>
    <property type="match status" value="1"/>
</dbReference>
<dbReference type="Pfam" id="PF12833">
    <property type="entry name" value="HTH_18"/>
    <property type="match status" value="1"/>
</dbReference>
<feature type="domain" description="HTH araC/xylS-type" evidence="5">
    <location>
        <begin position="682"/>
        <end position="779"/>
    </location>
</feature>
<dbReference type="PROSITE" id="PS00041">
    <property type="entry name" value="HTH_ARAC_FAMILY_1"/>
    <property type="match status" value="1"/>
</dbReference>
<dbReference type="InterPro" id="IPR018060">
    <property type="entry name" value="HTH_AraC"/>
</dbReference>
<proteinExistence type="predicted"/>
<feature type="transmembrane region" description="Helical" evidence="4">
    <location>
        <begin position="311"/>
        <end position="333"/>
    </location>
</feature>
<dbReference type="InterPro" id="IPR041522">
    <property type="entry name" value="CdaR_GGDEF"/>
</dbReference>
<dbReference type="EMBL" id="WSEM01000008">
    <property type="protein sequence ID" value="MVQ34730.1"/>
    <property type="molecule type" value="Genomic_DNA"/>
</dbReference>
<evidence type="ECO:0000313" key="7">
    <source>
        <dbReference type="Proteomes" id="UP000467637"/>
    </source>
</evidence>
<comment type="caution">
    <text evidence="6">The sequence shown here is derived from an EMBL/GenBank/DDBJ whole genome shotgun (WGS) entry which is preliminary data.</text>
</comment>
<protein>
    <submittedName>
        <fullName evidence="6">Helix-turn-helix domain-containing protein</fullName>
    </submittedName>
</protein>
<dbReference type="PANTHER" id="PTHR43280">
    <property type="entry name" value="ARAC-FAMILY TRANSCRIPTIONAL REGULATOR"/>
    <property type="match status" value="1"/>
</dbReference>
<gene>
    <name evidence="6" type="ORF">GON05_08690</name>
</gene>
<dbReference type="InterPro" id="IPR018062">
    <property type="entry name" value="HTH_AraC-typ_CS"/>
</dbReference>
<evidence type="ECO:0000313" key="6">
    <source>
        <dbReference type="EMBL" id="MVQ34730.1"/>
    </source>
</evidence>
<dbReference type="PROSITE" id="PS01124">
    <property type="entry name" value="HTH_ARAC_FAMILY_2"/>
    <property type="match status" value="1"/>
</dbReference>
<keyword evidence="2" id="KW-0238">DNA-binding</keyword>
<dbReference type="Gene3D" id="1.10.10.60">
    <property type="entry name" value="Homeodomain-like"/>
    <property type="match status" value="2"/>
</dbReference>
<keyword evidence="3" id="KW-0804">Transcription</keyword>
<accession>A0ABW9U656</accession>
<dbReference type="SUPFAM" id="SSF46689">
    <property type="entry name" value="Homeodomain-like"/>
    <property type="match status" value="2"/>
</dbReference>
<evidence type="ECO:0000256" key="3">
    <source>
        <dbReference type="ARBA" id="ARBA00023163"/>
    </source>
</evidence>
<reference evidence="6 7" key="1">
    <citation type="submission" date="2019-12" db="EMBL/GenBank/DDBJ databases">
        <authorList>
            <person name="Huq M.A."/>
        </authorList>
    </citation>
    <scope>NUCLEOTIDE SEQUENCE [LARGE SCALE GENOMIC DNA]</scope>
    <source>
        <strain evidence="6 7">MAH-34</strain>
    </source>
</reference>
<keyword evidence="1" id="KW-0805">Transcription regulation</keyword>
<feature type="transmembrane region" description="Helical" evidence="4">
    <location>
        <begin position="32"/>
        <end position="54"/>
    </location>
</feature>
<dbReference type="InterPro" id="IPR009057">
    <property type="entry name" value="Homeodomain-like_sf"/>
</dbReference>
<evidence type="ECO:0000256" key="4">
    <source>
        <dbReference type="SAM" id="Phobius"/>
    </source>
</evidence>
<keyword evidence="4" id="KW-0472">Membrane</keyword>
<dbReference type="SMART" id="SM00342">
    <property type="entry name" value="HTH_ARAC"/>
    <property type="match status" value="1"/>
</dbReference>
<dbReference type="Proteomes" id="UP000467637">
    <property type="component" value="Unassembled WGS sequence"/>
</dbReference>
<name>A0ABW9U656_9BACL</name>
<organism evidence="6 7">
    <name type="scientific">Paenibacillus anseongense</name>
    <dbReference type="NCBI Taxonomy" id="2682845"/>
    <lineage>
        <taxon>Bacteria</taxon>
        <taxon>Bacillati</taxon>
        <taxon>Bacillota</taxon>
        <taxon>Bacilli</taxon>
        <taxon>Bacillales</taxon>
        <taxon>Paenibacillaceae</taxon>
        <taxon>Paenibacillus</taxon>
    </lineage>
</organism>
<evidence type="ECO:0000256" key="2">
    <source>
        <dbReference type="ARBA" id="ARBA00023125"/>
    </source>
</evidence>
<evidence type="ECO:0000259" key="5">
    <source>
        <dbReference type="PROSITE" id="PS01124"/>
    </source>
</evidence>
<keyword evidence="7" id="KW-1185">Reference proteome</keyword>
<dbReference type="PANTHER" id="PTHR43280:SF2">
    <property type="entry name" value="HTH-TYPE TRANSCRIPTIONAL REGULATOR EXSA"/>
    <property type="match status" value="1"/>
</dbReference>
<evidence type="ECO:0000256" key="1">
    <source>
        <dbReference type="ARBA" id="ARBA00023015"/>
    </source>
</evidence>
<keyword evidence="4" id="KW-1133">Transmembrane helix</keyword>
<keyword evidence="4" id="KW-0812">Transmembrane</keyword>